<dbReference type="PROSITE" id="PS00640">
    <property type="entry name" value="THIOL_PROTEASE_ASN"/>
    <property type="match status" value="1"/>
</dbReference>
<evidence type="ECO:0000256" key="2">
    <source>
        <dbReference type="ARBA" id="ARBA00023157"/>
    </source>
</evidence>
<proteinExistence type="inferred from homology"/>
<dbReference type="GO" id="GO:0006508">
    <property type="term" value="P:proteolysis"/>
    <property type="evidence" value="ECO:0007669"/>
    <property type="project" value="InterPro"/>
</dbReference>
<keyword evidence="2" id="KW-1015">Disulfide bond</keyword>
<name>A0A6C0AVT5_9ZZZZ</name>
<dbReference type="PRINTS" id="PR00705">
    <property type="entry name" value="PAPAIN"/>
</dbReference>
<accession>A0A6C0AVT5</accession>
<dbReference type="InterPro" id="IPR025660">
    <property type="entry name" value="Pept_his_AS"/>
</dbReference>
<evidence type="ECO:0000259" key="3">
    <source>
        <dbReference type="SMART" id="SM00645"/>
    </source>
</evidence>
<dbReference type="SMART" id="SM00645">
    <property type="entry name" value="Pept_C1"/>
    <property type="match status" value="1"/>
</dbReference>
<dbReference type="FunFam" id="3.90.70.10:FF:000039">
    <property type="entry name" value="Cysteine proteinase 2, putative"/>
    <property type="match status" value="1"/>
</dbReference>
<dbReference type="InterPro" id="IPR000668">
    <property type="entry name" value="Peptidase_C1A_C"/>
</dbReference>
<dbReference type="GO" id="GO:0008234">
    <property type="term" value="F:cysteine-type peptidase activity"/>
    <property type="evidence" value="ECO:0007669"/>
    <property type="project" value="InterPro"/>
</dbReference>
<dbReference type="InterPro" id="IPR038765">
    <property type="entry name" value="Papain-like_cys_pep_sf"/>
</dbReference>
<dbReference type="PANTHER" id="PTHR12411">
    <property type="entry name" value="CYSTEINE PROTEASE FAMILY C1-RELATED"/>
    <property type="match status" value="1"/>
</dbReference>
<evidence type="ECO:0000313" key="4">
    <source>
        <dbReference type="EMBL" id="QHS84047.1"/>
    </source>
</evidence>
<feature type="domain" description="Peptidase C1A papain C-terminal" evidence="3">
    <location>
        <begin position="54"/>
        <end position="268"/>
    </location>
</feature>
<dbReference type="CDD" id="cd02248">
    <property type="entry name" value="Peptidase_C1A"/>
    <property type="match status" value="1"/>
</dbReference>
<dbReference type="InterPro" id="IPR000169">
    <property type="entry name" value="Pept_cys_AS"/>
</dbReference>
<dbReference type="AlphaFoldDB" id="A0A6C0AVT5"/>
<dbReference type="EMBL" id="MN738771">
    <property type="protein sequence ID" value="QHS84047.1"/>
    <property type="molecule type" value="Genomic_DNA"/>
</dbReference>
<protein>
    <recommendedName>
        <fullName evidence="3">Peptidase C1A papain C-terminal domain-containing protein</fullName>
    </recommendedName>
</protein>
<dbReference type="Gene3D" id="3.90.70.10">
    <property type="entry name" value="Cysteine proteinases"/>
    <property type="match status" value="1"/>
</dbReference>
<reference evidence="4" key="1">
    <citation type="journal article" date="2020" name="Nature">
        <title>Giant virus diversity and host interactions through global metagenomics.</title>
        <authorList>
            <person name="Schulz F."/>
            <person name="Roux S."/>
            <person name="Paez-Espino D."/>
            <person name="Jungbluth S."/>
            <person name="Walsh D.A."/>
            <person name="Denef V.J."/>
            <person name="McMahon K.D."/>
            <person name="Konstantinidis K.T."/>
            <person name="Eloe-Fadrosh E.A."/>
            <person name="Kyrpides N.C."/>
            <person name="Woyke T."/>
        </authorList>
    </citation>
    <scope>NUCLEOTIDE SEQUENCE</scope>
    <source>
        <strain evidence="4">GVMAG-S-ERX555965-48</strain>
    </source>
</reference>
<comment type="similarity">
    <text evidence="1">Belongs to the peptidase C1 family.</text>
</comment>
<sequence length="269" mass="29348">MKFVEEFNSRPSNMTLGITRFSDFTHDEYKSRLSNYRGPFSNKCSKYSLSDDNSKSEWDWRSKNAVTPVKDQGQCGSCWSFSATGAMEGAWAINTGDLVSLSEQQLVDCSGSYGNHACNGGLMDSAFEYVMDNGICSEKEYGYTAKKGTCQECDTVVHISGCSDVTPNNEVVLKNAVSQQPVSVAIEADTREFQLYTSGVITGSACGTNLDHGVLTVGYGEENDVKYWLVKNSWSSSWGDNGYVKIERTDSTNTPGVCGIASQPSFPVV</sequence>
<dbReference type="SUPFAM" id="SSF54001">
    <property type="entry name" value="Cysteine proteinases"/>
    <property type="match status" value="1"/>
</dbReference>
<evidence type="ECO:0000256" key="1">
    <source>
        <dbReference type="ARBA" id="ARBA00008455"/>
    </source>
</evidence>
<dbReference type="InterPro" id="IPR039417">
    <property type="entry name" value="Peptidase_C1A_papain-like"/>
</dbReference>
<dbReference type="PROSITE" id="PS00139">
    <property type="entry name" value="THIOL_PROTEASE_CYS"/>
    <property type="match status" value="1"/>
</dbReference>
<dbReference type="Pfam" id="PF00112">
    <property type="entry name" value="Peptidase_C1"/>
    <property type="match status" value="1"/>
</dbReference>
<dbReference type="InterPro" id="IPR025661">
    <property type="entry name" value="Pept_asp_AS"/>
</dbReference>
<dbReference type="PROSITE" id="PS00639">
    <property type="entry name" value="THIOL_PROTEASE_HIS"/>
    <property type="match status" value="1"/>
</dbReference>
<organism evidence="4">
    <name type="scientific">viral metagenome</name>
    <dbReference type="NCBI Taxonomy" id="1070528"/>
    <lineage>
        <taxon>unclassified sequences</taxon>
        <taxon>metagenomes</taxon>
        <taxon>organismal metagenomes</taxon>
    </lineage>
</organism>
<dbReference type="InterPro" id="IPR013128">
    <property type="entry name" value="Peptidase_C1A"/>
</dbReference>